<dbReference type="AlphaFoldDB" id="A0A067A2A8"/>
<evidence type="ECO:0000256" key="4">
    <source>
        <dbReference type="HAMAP-Rule" id="MF_01657"/>
    </source>
</evidence>
<sequence>MIKKVTVGIVGTGNIGTDLLMKIQRSKYLECSIFAGRNLASSGMSRAASMGVRVSDEGIDAIVNQPDLCQIVFDATSAGSHLIHAPILKSLGKFVIDMTPAKIGLLCVPEVNLEKAINSNNVNMITCGGQASIPLAYAITKVHPEINYIETVSTIASRSAGPGTRINIDEYIEATEKGLKKFCKVENAKAMINLNPANPAIDMQTSVLVEVDNPNIKKIELEIDQMVSRIQRYVPGYKLVLHPTYDSGRLLVTVRVQGVGDYLPKFAGNLDIINCAAINVAEHYALKLVEGVK</sequence>
<comment type="catalytic activity">
    <reaction evidence="4">
        <text>acetaldehyde + NAD(+) + CoA = acetyl-CoA + NADH + H(+)</text>
        <dbReference type="Rhea" id="RHEA:23288"/>
        <dbReference type="ChEBI" id="CHEBI:15343"/>
        <dbReference type="ChEBI" id="CHEBI:15378"/>
        <dbReference type="ChEBI" id="CHEBI:57287"/>
        <dbReference type="ChEBI" id="CHEBI:57288"/>
        <dbReference type="ChEBI" id="CHEBI:57540"/>
        <dbReference type="ChEBI" id="CHEBI:57945"/>
        <dbReference type="EC" id="1.2.1.10"/>
    </reaction>
</comment>
<comment type="similarity">
    <text evidence="1 4">Belongs to the acetaldehyde dehydrogenase family.</text>
</comment>
<dbReference type="GO" id="GO:0008774">
    <property type="term" value="F:acetaldehyde dehydrogenase (acetylating) activity"/>
    <property type="evidence" value="ECO:0007669"/>
    <property type="project" value="UniProtKB-UniRule"/>
</dbReference>
<dbReference type="NCBIfam" id="TIGR03215">
    <property type="entry name" value="ac_ald_DH_ac"/>
    <property type="match status" value="1"/>
</dbReference>
<dbReference type="SUPFAM" id="SSF51735">
    <property type="entry name" value="NAD(P)-binding Rossmann-fold domains"/>
    <property type="match status" value="1"/>
</dbReference>
<feature type="active site" description="Acyl-thioester intermediate" evidence="4">
    <location>
        <position position="127"/>
    </location>
</feature>
<name>A0A067A2A8_HYDMR</name>
<keyword evidence="3 4" id="KW-0520">NAD</keyword>
<accession>A0A067A2A8</accession>
<dbReference type="Gene3D" id="3.40.50.720">
    <property type="entry name" value="NAD(P)-binding Rossmann-like Domain"/>
    <property type="match status" value="1"/>
</dbReference>
<evidence type="ECO:0000256" key="3">
    <source>
        <dbReference type="ARBA" id="ARBA00023027"/>
    </source>
</evidence>
<dbReference type="EMBL" id="JMIU01000001">
    <property type="protein sequence ID" value="KDN96736.1"/>
    <property type="molecule type" value="Genomic_DNA"/>
</dbReference>
<dbReference type="InterPro" id="IPR015426">
    <property type="entry name" value="Acetylaldehyde_DH_C"/>
</dbReference>
<protein>
    <recommendedName>
        <fullName evidence="4">Acetaldehyde dehydrogenase</fullName>
        <ecNumber evidence="4">1.2.1.10</ecNumber>
    </recommendedName>
    <alternativeName>
        <fullName evidence="4">Acetaldehyde dehydrogenase [acetylating]</fullName>
    </alternativeName>
</protein>
<dbReference type="EC" id="1.2.1.10" evidence="4"/>
<keyword evidence="7" id="KW-1185">Reference proteome</keyword>
<dbReference type="CDD" id="cd23933">
    <property type="entry name" value="ALDH_C"/>
    <property type="match status" value="1"/>
</dbReference>
<dbReference type="Gene3D" id="3.30.360.10">
    <property type="entry name" value="Dihydrodipicolinate Reductase, domain 2"/>
    <property type="match status" value="1"/>
</dbReference>
<dbReference type="RefSeq" id="WP_029907708.1">
    <property type="nucleotide sequence ID" value="NZ_AP020335.1"/>
</dbReference>
<dbReference type="Proteomes" id="UP000027341">
    <property type="component" value="Unassembled WGS sequence"/>
</dbReference>
<evidence type="ECO:0000256" key="1">
    <source>
        <dbReference type="ARBA" id="ARBA00009244"/>
    </source>
</evidence>
<dbReference type="InterPro" id="IPR000534">
    <property type="entry name" value="Semialdehyde_DH_NAD-bd"/>
</dbReference>
<proteinExistence type="inferred from homology"/>
<gene>
    <name evidence="6" type="ORF">EI16_10850</name>
</gene>
<comment type="caution">
    <text evidence="6">The sequence shown here is derived from an EMBL/GenBank/DDBJ whole genome shotgun (WGS) entry which is preliminary data.</text>
</comment>
<keyword evidence="2 4" id="KW-0058">Aromatic hydrocarbons catabolism</keyword>
<evidence type="ECO:0000313" key="6">
    <source>
        <dbReference type="EMBL" id="KDN96736.1"/>
    </source>
</evidence>
<dbReference type="Pfam" id="PF01118">
    <property type="entry name" value="Semialdhyde_dh"/>
    <property type="match status" value="1"/>
</dbReference>
<feature type="binding site" evidence="4">
    <location>
        <begin position="12"/>
        <end position="15"/>
    </location>
    <ligand>
        <name>NAD(+)</name>
        <dbReference type="ChEBI" id="CHEBI:57540"/>
    </ligand>
</feature>
<dbReference type="InterPro" id="IPR036291">
    <property type="entry name" value="NAD(P)-bd_dom_sf"/>
</dbReference>
<evidence type="ECO:0000313" key="7">
    <source>
        <dbReference type="Proteomes" id="UP000027341"/>
    </source>
</evidence>
<evidence type="ECO:0000259" key="5">
    <source>
        <dbReference type="SMART" id="SM00859"/>
    </source>
</evidence>
<feature type="binding site" evidence="4">
    <location>
        <begin position="159"/>
        <end position="167"/>
    </location>
    <ligand>
        <name>NAD(+)</name>
        <dbReference type="ChEBI" id="CHEBI:57540"/>
    </ligand>
</feature>
<dbReference type="Pfam" id="PF09290">
    <property type="entry name" value="AcetDehyd-dimer"/>
    <property type="match status" value="1"/>
</dbReference>
<keyword evidence="4" id="KW-0560">Oxidoreductase</keyword>
<reference evidence="6 7" key="1">
    <citation type="submission" date="2014-04" db="EMBL/GenBank/DDBJ databases">
        <title>Draft genome sequence of Hydrogenovibrio marinus MH-110, a model organism for aerobic H2 metabolism.</title>
        <authorList>
            <person name="Cha H.J."/>
            <person name="Jo B.H."/>
            <person name="Hwang B.H."/>
        </authorList>
    </citation>
    <scope>NUCLEOTIDE SEQUENCE [LARGE SCALE GENOMIC DNA]</scope>
    <source>
        <strain evidence="6 7">MH-110</strain>
    </source>
</reference>
<dbReference type="GO" id="GO:0051287">
    <property type="term" value="F:NAD binding"/>
    <property type="evidence" value="ECO:0007669"/>
    <property type="project" value="UniProtKB-UniRule"/>
</dbReference>
<evidence type="ECO:0000256" key="2">
    <source>
        <dbReference type="ARBA" id="ARBA00022797"/>
    </source>
</evidence>
<dbReference type="InterPro" id="IPR003361">
    <property type="entry name" value="Acetaldehyde_dehydrogenase"/>
</dbReference>
<dbReference type="HAMAP" id="MF_01657">
    <property type="entry name" value="Ac_ald_DH_ac"/>
    <property type="match status" value="1"/>
</dbReference>
<dbReference type="PIRSF" id="PIRSF015689">
    <property type="entry name" value="Actaldh_dh_actl"/>
    <property type="match status" value="1"/>
</dbReference>
<feature type="domain" description="Semialdehyde dehydrogenase NAD-binding" evidence="5">
    <location>
        <begin position="6"/>
        <end position="119"/>
    </location>
</feature>
<dbReference type="NCBIfam" id="NF006157">
    <property type="entry name" value="PRK08300.1"/>
    <property type="match status" value="1"/>
</dbReference>
<dbReference type="SUPFAM" id="SSF55347">
    <property type="entry name" value="Glyceraldehyde-3-phosphate dehydrogenase-like, C-terminal domain"/>
    <property type="match status" value="1"/>
</dbReference>
<feature type="binding site" evidence="4">
    <location>
        <position position="269"/>
    </location>
    <ligand>
        <name>NAD(+)</name>
        <dbReference type="ChEBI" id="CHEBI:57540"/>
    </ligand>
</feature>
<organism evidence="6 7">
    <name type="scientific">Hydrogenovibrio marinus</name>
    <dbReference type="NCBI Taxonomy" id="28885"/>
    <lineage>
        <taxon>Bacteria</taxon>
        <taxon>Pseudomonadati</taxon>
        <taxon>Pseudomonadota</taxon>
        <taxon>Gammaproteobacteria</taxon>
        <taxon>Thiotrichales</taxon>
        <taxon>Piscirickettsiaceae</taxon>
        <taxon>Hydrogenovibrio</taxon>
    </lineage>
</organism>
<dbReference type="STRING" id="28885.EI16_10850"/>
<dbReference type="SMART" id="SM00859">
    <property type="entry name" value="Semialdhyde_dh"/>
    <property type="match status" value="1"/>
</dbReference>